<evidence type="ECO:0000259" key="3">
    <source>
        <dbReference type="Pfam" id="PF02826"/>
    </source>
</evidence>
<dbReference type="SUPFAM" id="SSF51735">
    <property type="entry name" value="NAD(P)-binding Rossmann-fold domains"/>
    <property type="match status" value="1"/>
</dbReference>
<evidence type="ECO:0000313" key="5">
    <source>
        <dbReference type="Proteomes" id="UP001501645"/>
    </source>
</evidence>
<keyword evidence="1" id="KW-0560">Oxidoreductase</keyword>
<dbReference type="InterPro" id="IPR006140">
    <property type="entry name" value="D-isomer_DH_NAD-bd"/>
</dbReference>
<dbReference type="PANTHER" id="PTHR10996:SF178">
    <property type="entry name" value="2-HYDROXYACID DEHYDROGENASE YGL185C-RELATED"/>
    <property type="match status" value="1"/>
</dbReference>
<name>A0ABP9ABU7_9MICO</name>
<organism evidence="4 5">
    <name type="scientific">Microbacterium gilvum</name>
    <dbReference type="NCBI Taxonomy" id="1336204"/>
    <lineage>
        <taxon>Bacteria</taxon>
        <taxon>Bacillati</taxon>
        <taxon>Actinomycetota</taxon>
        <taxon>Actinomycetes</taxon>
        <taxon>Micrococcales</taxon>
        <taxon>Microbacteriaceae</taxon>
        <taxon>Microbacterium</taxon>
    </lineage>
</organism>
<dbReference type="InterPro" id="IPR050223">
    <property type="entry name" value="D-isomer_2-hydroxyacid_DH"/>
</dbReference>
<accession>A0ABP9ABU7</accession>
<dbReference type="SUPFAM" id="SSF52283">
    <property type="entry name" value="Formate/glycerate dehydrogenase catalytic domain-like"/>
    <property type="match status" value="1"/>
</dbReference>
<dbReference type="CDD" id="cd12167">
    <property type="entry name" value="2-Hacid_dh_8"/>
    <property type="match status" value="1"/>
</dbReference>
<dbReference type="PROSITE" id="PS00670">
    <property type="entry name" value="D_2_HYDROXYACID_DH_2"/>
    <property type="match status" value="1"/>
</dbReference>
<gene>
    <name evidence="4" type="ORF">GCM10023351_22990</name>
</gene>
<protein>
    <submittedName>
        <fullName evidence="4">Hydroxyacid dehydrogenase</fullName>
    </submittedName>
</protein>
<dbReference type="InterPro" id="IPR036291">
    <property type="entry name" value="NAD(P)-bd_dom_sf"/>
</dbReference>
<dbReference type="PANTHER" id="PTHR10996">
    <property type="entry name" value="2-HYDROXYACID DEHYDROGENASE-RELATED"/>
    <property type="match status" value="1"/>
</dbReference>
<keyword evidence="2" id="KW-0520">NAD</keyword>
<dbReference type="EMBL" id="BAABKO010000004">
    <property type="protein sequence ID" value="GAA4777579.1"/>
    <property type="molecule type" value="Genomic_DNA"/>
</dbReference>
<dbReference type="Gene3D" id="3.40.50.720">
    <property type="entry name" value="NAD(P)-binding Rossmann-like Domain"/>
    <property type="match status" value="2"/>
</dbReference>
<dbReference type="InterPro" id="IPR029753">
    <property type="entry name" value="D-isomer_DH_CS"/>
</dbReference>
<evidence type="ECO:0000256" key="2">
    <source>
        <dbReference type="ARBA" id="ARBA00023027"/>
    </source>
</evidence>
<evidence type="ECO:0000313" key="4">
    <source>
        <dbReference type="EMBL" id="GAA4777579.1"/>
    </source>
</evidence>
<evidence type="ECO:0000256" key="1">
    <source>
        <dbReference type="ARBA" id="ARBA00023002"/>
    </source>
</evidence>
<dbReference type="Proteomes" id="UP001501645">
    <property type="component" value="Unassembled WGS sequence"/>
</dbReference>
<comment type="caution">
    <text evidence="4">The sequence shown here is derived from an EMBL/GenBank/DDBJ whole genome shotgun (WGS) entry which is preliminary data.</text>
</comment>
<dbReference type="Pfam" id="PF02826">
    <property type="entry name" value="2-Hacid_dh_C"/>
    <property type="match status" value="1"/>
</dbReference>
<proteinExistence type="predicted"/>
<reference evidence="5" key="1">
    <citation type="journal article" date="2019" name="Int. J. Syst. Evol. Microbiol.">
        <title>The Global Catalogue of Microorganisms (GCM) 10K type strain sequencing project: providing services to taxonomists for standard genome sequencing and annotation.</title>
        <authorList>
            <consortium name="The Broad Institute Genomics Platform"/>
            <consortium name="The Broad Institute Genome Sequencing Center for Infectious Disease"/>
            <person name="Wu L."/>
            <person name="Ma J."/>
        </authorList>
    </citation>
    <scope>NUCLEOTIDE SEQUENCE [LARGE SCALE GENOMIC DNA]</scope>
    <source>
        <strain evidence="5">JCM 18537</strain>
    </source>
</reference>
<keyword evidence="5" id="KW-1185">Reference proteome</keyword>
<dbReference type="RefSeq" id="WP_345439289.1">
    <property type="nucleotide sequence ID" value="NZ_BAABKO010000004.1"/>
</dbReference>
<feature type="domain" description="D-isomer specific 2-hydroxyacid dehydrogenase NAD-binding" evidence="3">
    <location>
        <begin position="127"/>
        <end position="302"/>
    </location>
</feature>
<sequence>MPHTTEDDGRRRVAFLMPDETFRRVFDAADTARLHAEPALRLLAPYPLDPEKPAHRALLADAEIVVTGWGTPVIEGDVLAALPAVRAVAHSAGTIRPVVSDALLARGVVVASSASANAVPVAEYALAAIILAAKRAFWAADELRAGRPGHAESAWPTVGAHGVRVGVVGASHIGRLLLRHLSSLDMEVVVTDPTLDDAGRALLGVPCVPLDELIATSDVVTLHAPSLPTTHHMIDRRAIALMRPGTTLVNTARGDLVDEEALADRLERGDIAAVLDVTAVEPLPADSRLRSTPHTFLTPHIAGSQGNELRRLATHIVDEVVRFGTTGAFAETITADRLEVIA</sequence>